<dbReference type="PROSITE" id="PS00079">
    <property type="entry name" value="MULTICOPPER_OXIDASE1"/>
    <property type="match status" value="2"/>
</dbReference>
<sequence>MLSRFLSLLPLAASGLAATVTYNWDITWVTAAPDGFARPVIGINGQWPCPKIEATVGDTVVVNVNNKLGNETTGIHFHGINQILTNDMDGPSGVTQCPVPPGSSIKYQWVADAPGTYWYHSHNMGQYPDGLRGPLIVHDPADPYAGKYDEEVILTVSDWYHSQTIDLVRSMLEPSNTNFLPPFPDTIIANEGGSTDIPFVKGKTYRVRIISFAAFASTMVHFDSHTMQVIMNDASYIQQTQAYQLRVSPAQRFDVLISCIDRDHRNYPFLLSLDINRDFKNANSQPPVSWPHNHTGYLVMDSTADLTAVDVVSSWSPVDDSHFNAYDGAAPIGPYTNSIVLDFDFCFDKNGIPRACFNGQPNIPQKVPALYTAATTGDSNSDPAIYGKINPFVLGYNDIVQVVINNNDAAIHPFHLHGHQFQVLDRPKSGTGKWPGRDVNYAATPARKDVVQVNANSYVVLRFKADNPGVFLLHCHIEWHVEMGLTATLIEAPDQLKGLTFPDDHINNCKIQGIPYSGNAAGNANVSDTTGFIEDPSPTYEGALYTPPATRPRFVRHKL</sequence>
<dbReference type="GO" id="GO:0033215">
    <property type="term" value="P:reductive iron assimilation"/>
    <property type="evidence" value="ECO:0007669"/>
    <property type="project" value="TreeGrafter"/>
</dbReference>
<keyword evidence="11" id="KW-1185">Reference proteome</keyword>
<dbReference type="GO" id="GO:0004322">
    <property type="term" value="F:ferroxidase activity"/>
    <property type="evidence" value="ECO:0007669"/>
    <property type="project" value="TreeGrafter"/>
</dbReference>
<dbReference type="CDD" id="cd13877">
    <property type="entry name" value="CuRO_2_Fet3p_like"/>
    <property type="match status" value="1"/>
</dbReference>
<accession>A0AA38S072</accession>
<dbReference type="InterPro" id="IPR008972">
    <property type="entry name" value="Cupredoxin"/>
</dbReference>
<evidence type="ECO:0000256" key="4">
    <source>
        <dbReference type="ARBA" id="ARBA00023002"/>
    </source>
</evidence>
<feature type="domain" description="Plastocyanin-like" evidence="9">
    <location>
        <begin position="26"/>
        <end position="141"/>
    </location>
</feature>
<dbReference type="Proteomes" id="UP001174694">
    <property type="component" value="Unassembled WGS sequence"/>
</dbReference>
<dbReference type="SUPFAM" id="SSF49503">
    <property type="entry name" value="Cupredoxins"/>
    <property type="match status" value="3"/>
</dbReference>
<feature type="chain" id="PRO_5041300549" evidence="6">
    <location>
        <begin position="18"/>
        <end position="559"/>
    </location>
</feature>
<proteinExistence type="inferred from homology"/>
<dbReference type="Gene3D" id="2.60.40.420">
    <property type="entry name" value="Cupredoxins - blue copper proteins"/>
    <property type="match status" value="3"/>
</dbReference>
<evidence type="ECO:0000259" key="8">
    <source>
        <dbReference type="Pfam" id="PF07731"/>
    </source>
</evidence>
<evidence type="ECO:0000313" key="11">
    <source>
        <dbReference type="Proteomes" id="UP001174694"/>
    </source>
</evidence>
<keyword evidence="4" id="KW-0560">Oxidoreductase</keyword>
<gene>
    <name evidence="10" type="ORF">NKR23_g1406</name>
</gene>
<dbReference type="CDD" id="cd13851">
    <property type="entry name" value="CuRO_1_Fet3p"/>
    <property type="match status" value="1"/>
</dbReference>
<dbReference type="InterPro" id="IPR044130">
    <property type="entry name" value="CuRO_2_Fet3-like"/>
</dbReference>
<protein>
    <submittedName>
        <fullName evidence="10">Iron transport multicopper oxidase fet3</fullName>
    </submittedName>
</protein>
<dbReference type="FunFam" id="2.60.40.420:FF:000071">
    <property type="entry name" value="Conidial pigment biosynthesis oxidase Abr1/brown 1"/>
    <property type="match status" value="1"/>
</dbReference>
<evidence type="ECO:0000313" key="10">
    <source>
        <dbReference type="EMBL" id="KAJ9156382.1"/>
    </source>
</evidence>
<dbReference type="InterPro" id="IPR001117">
    <property type="entry name" value="Cu-oxidase_2nd"/>
</dbReference>
<dbReference type="GO" id="GO:0005507">
    <property type="term" value="F:copper ion binding"/>
    <property type="evidence" value="ECO:0007669"/>
    <property type="project" value="InterPro"/>
</dbReference>
<dbReference type="Pfam" id="PF07732">
    <property type="entry name" value="Cu-oxidase_3"/>
    <property type="match status" value="1"/>
</dbReference>
<dbReference type="EMBL" id="JANBVO010000002">
    <property type="protein sequence ID" value="KAJ9156382.1"/>
    <property type="molecule type" value="Genomic_DNA"/>
</dbReference>
<dbReference type="Pfam" id="PF00394">
    <property type="entry name" value="Cu-oxidase"/>
    <property type="match status" value="1"/>
</dbReference>
<evidence type="ECO:0000256" key="1">
    <source>
        <dbReference type="ARBA" id="ARBA00010609"/>
    </source>
</evidence>
<feature type="signal peptide" evidence="6">
    <location>
        <begin position="1"/>
        <end position="17"/>
    </location>
</feature>
<evidence type="ECO:0000256" key="3">
    <source>
        <dbReference type="ARBA" id="ARBA00022729"/>
    </source>
</evidence>
<dbReference type="PANTHER" id="PTHR11709">
    <property type="entry name" value="MULTI-COPPER OXIDASE"/>
    <property type="match status" value="1"/>
</dbReference>
<dbReference type="InterPro" id="IPR011707">
    <property type="entry name" value="Cu-oxidase-like_N"/>
</dbReference>
<keyword evidence="5" id="KW-0186">Copper</keyword>
<evidence type="ECO:0000259" key="9">
    <source>
        <dbReference type="Pfam" id="PF07732"/>
    </source>
</evidence>
<reference evidence="10" key="1">
    <citation type="submission" date="2022-07" db="EMBL/GenBank/DDBJ databases">
        <title>Fungi with potential for degradation of polypropylene.</title>
        <authorList>
            <person name="Gostincar C."/>
        </authorList>
    </citation>
    <scope>NUCLEOTIDE SEQUENCE</scope>
    <source>
        <strain evidence="10">EXF-13308</strain>
    </source>
</reference>
<comment type="caution">
    <text evidence="10">The sequence shown here is derived from an EMBL/GenBank/DDBJ whole genome shotgun (WGS) entry which is preliminary data.</text>
</comment>
<dbReference type="GO" id="GO:0010106">
    <property type="term" value="P:cellular response to iron ion starvation"/>
    <property type="evidence" value="ECO:0007669"/>
    <property type="project" value="TreeGrafter"/>
</dbReference>
<dbReference type="CDD" id="cd13899">
    <property type="entry name" value="CuRO_3_Fet3p"/>
    <property type="match status" value="1"/>
</dbReference>
<feature type="domain" description="Plastocyanin-like" evidence="8">
    <location>
        <begin position="363"/>
        <end position="494"/>
    </location>
</feature>
<dbReference type="PANTHER" id="PTHR11709:SF361">
    <property type="entry name" value="IRON TRANSPORT MULTICOPPER OXIDASE FET3"/>
    <property type="match status" value="1"/>
</dbReference>
<comment type="similarity">
    <text evidence="1">Belongs to the multicopper oxidase family.</text>
</comment>
<evidence type="ECO:0000256" key="2">
    <source>
        <dbReference type="ARBA" id="ARBA00022723"/>
    </source>
</evidence>
<dbReference type="InterPro" id="IPR033138">
    <property type="entry name" value="Cu_oxidase_CS"/>
</dbReference>
<evidence type="ECO:0000256" key="6">
    <source>
        <dbReference type="SAM" id="SignalP"/>
    </source>
</evidence>
<evidence type="ECO:0000256" key="5">
    <source>
        <dbReference type="ARBA" id="ARBA00023008"/>
    </source>
</evidence>
<dbReference type="PROSITE" id="PS00080">
    <property type="entry name" value="MULTICOPPER_OXIDASE2"/>
    <property type="match status" value="1"/>
</dbReference>
<feature type="domain" description="Plastocyanin-like" evidence="7">
    <location>
        <begin position="150"/>
        <end position="281"/>
    </location>
</feature>
<dbReference type="GO" id="GO:0033573">
    <property type="term" value="C:high-affinity iron permease complex"/>
    <property type="evidence" value="ECO:0007669"/>
    <property type="project" value="TreeGrafter"/>
</dbReference>
<dbReference type="InterPro" id="IPR002355">
    <property type="entry name" value="Cu_oxidase_Cu_BS"/>
</dbReference>
<evidence type="ECO:0000259" key="7">
    <source>
        <dbReference type="Pfam" id="PF00394"/>
    </source>
</evidence>
<dbReference type="InterPro" id="IPR011706">
    <property type="entry name" value="Cu-oxidase_C"/>
</dbReference>
<organism evidence="10 11">
    <name type="scientific">Pleurostoma richardsiae</name>
    <dbReference type="NCBI Taxonomy" id="41990"/>
    <lineage>
        <taxon>Eukaryota</taxon>
        <taxon>Fungi</taxon>
        <taxon>Dikarya</taxon>
        <taxon>Ascomycota</taxon>
        <taxon>Pezizomycotina</taxon>
        <taxon>Sordariomycetes</taxon>
        <taxon>Sordariomycetidae</taxon>
        <taxon>Calosphaeriales</taxon>
        <taxon>Pleurostomataceae</taxon>
        <taxon>Pleurostoma</taxon>
    </lineage>
</organism>
<dbReference type="Pfam" id="PF07731">
    <property type="entry name" value="Cu-oxidase_2"/>
    <property type="match status" value="1"/>
</dbReference>
<keyword evidence="2" id="KW-0479">Metal-binding</keyword>
<dbReference type="AlphaFoldDB" id="A0AA38S072"/>
<name>A0AA38S072_9PEZI</name>
<dbReference type="InterPro" id="IPR045087">
    <property type="entry name" value="Cu-oxidase_fam"/>
</dbReference>
<keyword evidence="3 6" id="KW-0732">Signal</keyword>